<feature type="transmembrane region" description="Helical" evidence="6">
    <location>
        <begin position="97"/>
        <end position="119"/>
    </location>
</feature>
<dbReference type="EMBL" id="JAGTPW010000008">
    <property type="protein sequence ID" value="MBR8644442.1"/>
    <property type="molecule type" value="Genomic_DNA"/>
</dbReference>
<sequence length="191" mass="21387">MDFISEALLSSGPFSLAVSLVFNILISVLGFIPSVFITAANISVFGFEKGLILSYMGEIAGAVVSFWLYRKGFQTLKPKFMKNRWVKKLQKSQGFHAFWMILMLRLLPFIPSGAINLTAALSKTGMMIFFLATSIGKLPALLVEAYSVTQVLKASDDLRIVLILLILVISVVYYFNRNKKKEGVKPSLFFW</sequence>
<evidence type="ECO:0000256" key="1">
    <source>
        <dbReference type="ARBA" id="ARBA00004651"/>
    </source>
</evidence>
<feature type="domain" description="VTT" evidence="7">
    <location>
        <begin position="32"/>
        <end position="148"/>
    </location>
</feature>
<dbReference type="GO" id="GO:0005886">
    <property type="term" value="C:plasma membrane"/>
    <property type="evidence" value="ECO:0007669"/>
    <property type="project" value="UniProtKB-SubCell"/>
</dbReference>
<keyword evidence="5 6" id="KW-0472">Membrane</keyword>
<evidence type="ECO:0000256" key="5">
    <source>
        <dbReference type="ARBA" id="ARBA00023136"/>
    </source>
</evidence>
<keyword evidence="4 6" id="KW-1133">Transmembrane helix</keyword>
<evidence type="ECO:0000259" key="7">
    <source>
        <dbReference type="Pfam" id="PF09335"/>
    </source>
</evidence>
<dbReference type="PANTHER" id="PTHR12677:SF55">
    <property type="entry name" value="UNDECAPRENYL PHOSPHATE TRANSPORTER SAOUHSC_00901-RELATED"/>
    <property type="match status" value="1"/>
</dbReference>
<accession>A0A941FQR3</accession>
<evidence type="ECO:0000256" key="6">
    <source>
        <dbReference type="RuleBase" id="RU366058"/>
    </source>
</evidence>
<name>A0A941FQR3_9BACI</name>
<reference evidence="8" key="1">
    <citation type="submission" date="2021-04" db="EMBL/GenBank/DDBJ databases">
        <title>Whole genome sequencing of Enterococci isolates from hospitalized patients.</title>
        <authorList>
            <person name="Ogoti B.M."/>
            <person name="Onyambu F.G."/>
        </authorList>
    </citation>
    <scope>NUCLEOTIDE SEQUENCE</scope>
    <source>
        <strain evidence="8">242</strain>
    </source>
</reference>
<dbReference type="Pfam" id="PF09335">
    <property type="entry name" value="VTT_dom"/>
    <property type="match status" value="1"/>
</dbReference>
<protein>
    <recommendedName>
        <fullName evidence="6">TVP38/TMEM64 family membrane protein</fullName>
    </recommendedName>
</protein>
<keyword evidence="2 6" id="KW-1003">Cell membrane</keyword>
<feature type="transmembrane region" description="Helical" evidence="6">
    <location>
        <begin position="20"/>
        <end position="39"/>
    </location>
</feature>
<organism evidence="8 9">
    <name type="scientific">Peribacillus frigoritolerans</name>
    <dbReference type="NCBI Taxonomy" id="450367"/>
    <lineage>
        <taxon>Bacteria</taxon>
        <taxon>Bacillati</taxon>
        <taxon>Bacillota</taxon>
        <taxon>Bacilli</taxon>
        <taxon>Bacillales</taxon>
        <taxon>Bacillaceae</taxon>
        <taxon>Peribacillus</taxon>
    </lineage>
</organism>
<dbReference type="InterPro" id="IPR032816">
    <property type="entry name" value="VTT_dom"/>
</dbReference>
<gene>
    <name evidence="8" type="ORF">KEH51_06860</name>
</gene>
<feature type="transmembrane region" description="Helical" evidence="6">
    <location>
        <begin position="126"/>
        <end position="146"/>
    </location>
</feature>
<evidence type="ECO:0000256" key="4">
    <source>
        <dbReference type="ARBA" id="ARBA00022989"/>
    </source>
</evidence>
<proteinExistence type="inferred from homology"/>
<dbReference type="AlphaFoldDB" id="A0A941FQR3"/>
<evidence type="ECO:0000313" key="8">
    <source>
        <dbReference type="EMBL" id="MBR8644442.1"/>
    </source>
</evidence>
<comment type="caution">
    <text evidence="8">The sequence shown here is derived from an EMBL/GenBank/DDBJ whole genome shotgun (WGS) entry which is preliminary data.</text>
</comment>
<feature type="transmembrane region" description="Helical" evidence="6">
    <location>
        <begin position="158"/>
        <end position="175"/>
    </location>
</feature>
<comment type="similarity">
    <text evidence="6">Belongs to the TVP38/TMEM64 family.</text>
</comment>
<dbReference type="InterPro" id="IPR015414">
    <property type="entry name" value="TMEM64"/>
</dbReference>
<keyword evidence="3 6" id="KW-0812">Transmembrane</keyword>
<dbReference type="Proteomes" id="UP000680045">
    <property type="component" value="Unassembled WGS sequence"/>
</dbReference>
<comment type="subcellular location">
    <subcellularLocation>
        <location evidence="1 6">Cell membrane</location>
        <topology evidence="1 6">Multi-pass membrane protein</topology>
    </subcellularLocation>
</comment>
<evidence type="ECO:0000313" key="9">
    <source>
        <dbReference type="Proteomes" id="UP000680045"/>
    </source>
</evidence>
<dbReference type="PANTHER" id="PTHR12677">
    <property type="entry name" value="GOLGI APPARATUS MEMBRANE PROTEIN TVP38-RELATED"/>
    <property type="match status" value="1"/>
</dbReference>
<evidence type="ECO:0000256" key="2">
    <source>
        <dbReference type="ARBA" id="ARBA00022475"/>
    </source>
</evidence>
<feature type="transmembrane region" description="Helical" evidence="6">
    <location>
        <begin position="51"/>
        <end position="69"/>
    </location>
</feature>
<evidence type="ECO:0000256" key="3">
    <source>
        <dbReference type="ARBA" id="ARBA00022692"/>
    </source>
</evidence>